<comment type="caution">
    <text evidence="1">The sequence shown here is derived from an EMBL/GenBank/DDBJ whole genome shotgun (WGS) entry which is preliminary data.</text>
</comment>
<dbReference type="Proteomes" id="UP000178249">
    <property type="component" value="Unassembled WGS sequence"/>
</dbReference>
<name>A0A1F6C1W5_9BACT</name>
<accession>A0A1F6C1W5</accession>
<evidence type="ECO:0000313" key="1">
    <source>
        <dbReference type="EMBL" id="OGG43068.1"/>
    </source>
</evidence>
<sequence length="82" mass="9437">MNVMRRGSTEKLYPKNMLFTRRVIDRITRLRTTTEASSDTEVIRQALLLYEIVVKAIRSGEKLQRLDQEGKITEIELVIGSG</sequence>
<protein>
    <submittedName>
        <fullName evidence="1">Uncharacterized protein</fullName>
    </submittedName>
</protein>
<proteinExistence type="predicted"/>
<reference evidence="1 2" key="1">
    <citation type="journal article" date="2016" name="Nat. Commun.">
        <title>Thousands of microbial genomes shed light on interconnected biogeochemical processes in an aquifer system.</title>
        <authorList>
            <person name="Anantharaman K."/>
            <person name="Brown C.T."/>
            <person name="Hug L.A."/>
            <person name="Sharon I."/>
            <person name="Castelle C.J."/>
            <person name="Probst A.J."/>
            <person name="Thomas B.C."/>
            <person name="Singh A."/>
            <person name="Wilkins M.J."/>
            <person name="Karaoz U."/>
            <person name="Brodie E.L."/>
            <person name="Williams K.H."/>
            <person name="Hubbard S.S."/>
            <person name="Banfield J.F."/>
        </authorList>
    </citation>
    <scope>NUCLEOTIDE SEQUENCE [LARGE SCALE GENOMIC DNA]</scope>
</reference>
<evidence type="ECO:0000313" key="2">
    <source>
        <dbReference type="Proteomes" id="UP000178249"/>
    </source>
</evidence>
<dbReference type="AlphaFoldDB" id="A0A1F6C1W5"/>
<organism evidence="1 2">
    <name type="scientific">Candidatus Kaiserbacteria bacterium RIFCSPHIGHO2_01_FULL_48_10</name>
    <dbReference type="NCBI Taxonomy" id="1798476"/>
    <lineage>
        <taxon>Bacteria</taxon>
        <taxon>Candidatus Kaiseribacteriota</taxon>
    </lineage>
</organism>
<gene>
    <name evidence="1" type="ORF">A2841_01465</name>
</gene>
<dbReference type="EMBL" id="MFKP01000054">
    <property type="protein sequence ID" value="OGG43068.1"/>
    <property type="molecule type" value="Genomic_DNA"/>
</dbReference>